<comment type="caution">
    <text evidence="1">The sequence shown here is derived from an EMBL/GenBank/DDBJ whole genome shotgun (WGS) entry which is preliminary data.</text>
</comment>
<dbReference type="VEuPathDB" id="FungiDB:QG37_00452"/>
<name>A0A0L0P8E5_CANAR</name>
<sequence length="48" mass="5131">MLMLEISLHIPPLKQQLYIAYGQVANSIALLATAQGARGSVSCVSKNM</sequence>
<organism evidence="1 2">
    <name type="scientific">Candidozyma auris</name>
    <name type="common">Yeast</name>
    <name type="synonym">Candida auris</name>
    <dbReference type="NCBI Taxonomy" id="498019"/>
    <lineage>
        <taxon>Eukaryota</taxon>
        <taxon>Fungi</taxon>
        <taxon>Dikarya</taxon>
        <taxon>Ascomycota</taxon>
        <taxon>Saccharomycotina</taxon>
        <taxon>Pichiomycetes</taxon>
        <taxon>Metschnikowiaceae</taxon>
        <taxon>Candidozyma</taxon>
    </lineage>
</organism>
<dbReference type="Proteomes" id="UP000037122">
    <property type="component" value="Unassembled WGS sequence"/>
</dbReference>
<proteinExistence type="predicted"/>
<evidence type="ECO:0000313" key="1">
    <source>
        <dbReference type="EMBL" id="KNE02633.1"/>
    </source>
</evidence>
<accession>A0A0L0P8E5</accession>
<dbReference type="AlphaFoldDB" id="A0A0L0P8E5"/>
<dbReference type="EMBL" id="LGST01000003">
    <property type="protein sequence ID" value="KNE02633.1"/>
    <property type="molecule type" value="Genomic_DNA"/>
</dbReference>
<protein>
    <submittedName>
        <fullName evidence="1">Uncharacterized protein</fullName>
    </submittedName>
</protein>
<evidence type="ECO:0000313" key="2">
    <source>
        <dbReference type="Proteomes" id="UP000037122"/>
    </source>
</evidence>
<gene>
    <name evidence="1" type="ORF">QG37_00452</name>
</gene>
<reference evidence="2" key="1">
    <citation type="journal article" date="2015" name="BMC Genomics">
        <title>Draft genome of a commonly misdiagnosed multidrug resistant pathogen Candida auris.</title>
        <authorList>
            <person name="Chatterjee S."/>
            <person name="Alampalli S.V."/>
            <person name="Nageshan R.K."/>
            <person name="Chettiar S.T."/>
            <person name="Joshi S."/>
            <person name="Tatu U.S."/>
        </authorList>
    </citation>
    <scope>NUCLEOTIDE SEQUENCE [LARGE SCALE GENOMIC DNA]</scope>
    <source>
        <strain evidence="2">6684</strain>
    </source>
</reference>